<organism evidence="3 4">
    <name type="scientific">Corallococcus macrosporus DSM 14697</name>
    <dbReference type="NCBI Taxonomy" id="1189310"/>
    <lineage>
        <taxon>Bacteria</taxon>
        <taxon>Pseudomonadati</taxon>
        <taxon>Myxococcota</taxon>
        <taxon>Myxococcia</taxon>
        <taxon>Myxococcales</taxon>
        <taxon>Cystobacterineae</taxon>
        <taxon>Myxococcaceae</taxon>
        <taxon>Corallococcus</taxon>
    </lineage>
</organism>
<evidence type="ECO:0000313" key="3">
    <source>
        <dbReference type="EMBL" id="ATB47246.1"/>
    </source>
</evidence>
<gene>
    <name evidence="3" type="ORF">MYMAC_002854</name>
</gene>
<dbReference type="AlphaFoldDB" id="A0A250JVV6"/>
<proteinExistence type="predicted"/>
<accession>A0A250JVV6</accession>
<evidence type="ECO:0000313" key="4">
    <source>
        <dbReference type="Proteomes" id="UP000217343"/>
    </source>
</evidence>
<evidence type="ECO:0000259" key="2">
    <source>
        <dbReference type="Pfam" id="PF20005"/>
    </source>
</evidence>
<dbReference type="InterPro" id="IPR045486">
    <property type="entry name" value="fvmX7"/>
</dbReference>
<dbReference type="OrthoDB" id="243139at2"/>
<feature type="region of interest" description="Disordered" evidence="1">
    <location>
        <begin position="414"/>
        <end position="449"/>
    </location>
</feature>
<keyword evidence="4" id="KW-1185">Reference proteome</keyword>
<feature type="region of interest" description="Disordered" evidence="1">
    <location>
        <begin position="541"/>
        <end position="565"/>
    </location>
</feature>
<dbReference type="KEGG" id="mmas:MYMAC_002854"/>
<protein>
    <recommendedName>
        <fullName evidence="2">FtsH ternary system domain-containing protein</fullName>
    </recommendedName>
</protein>
<dbReference type="Pfam" id="PF20005">
    <property type="entry name" value="fvmX7"/>
    <property type="match status" value="1"/>
</dbReference>
<dbReference type="EMBL" id="CP022203">
    <property type="protein sequence ID" value="ATB47246.1"/>
    <property type="molecule type" value="Genomic_DNA"/>
</dbReference>
<dbReference type="RefSeq" id="WP_095958503.1">
    <property type="nucleotide sequence ID" value="NZ_CP022203.1"/>
</dbReference>
<sequence length="1090" mass="116771">MSMLVFTSEEALQLALTSGLVPAEVQAAPARCHRTPDGALHVVPEARLSEEALARLASLGVQVTRTHAKEATPVLCWAELVRARRVPLESAPTGPVLFLPPSAEALLPLAGEMLRLGCDRQEVCFAQSSKGSGPRALLRAVAPPYFTLTSALDTTGPLRAFVPAVPGQQSVWVEVGYTHPLARALQAPVGTLLLIRGEGPWLTAPDGPWTDLYQHTDLRLPAPSEDWTPAPTPGRLTVPLRLTRAARTEPASLWVLREDALAQVESLVHTLPEPLLAQLRFAVMGPLEAPCIVLRARAGRERPPELGLSGMAYAPLPQLADLFLPCDGLLEPPVRRDRLRALLVPQADTVTWLHPTGGGGFRAERLPESAFQPLDTWVDYVVDANADALMPWVRGASFDFAAFEVAEGEWQAAARSVQSDEEDDRSPRSARRGRRAATTPSEAPASPPPIVAVRVAHPAPSGASLAPLTPAQTDAVEEELTALEKSFLALEVPADSPQRQELWTRMAELNGRLGRGRDASLCWTRALWSASDTEATELARRWADAESQGSATPAERMASPAPTGDDVRGIASSLVRAVRDPSAPAPVDVASVQRWLDRHDAELDVRSLWLTRTALDTLSGGDALGLARAGDRLLEMLQRGLSLARDVPRFLRGGTDSAHVPRVVSQLEALLERFETTPRRRSSIEAAPALTLAYVRYVFAVGLARLGQADRARALASAAAGAVDATEVIHGFLSRAYGARVAQALEGQPPEAPLPADIAAELNALGTFQRYKVDRLRQASALLEPSERLDPARAFGRGARDLRGEEFATLRDLKDPAQVAAQVEALTSRATEMSQAAAERQRLIGGLLDTLPRVAPARALPVLDRLVASMEALPGEAQAVLLGDALTLAALFGRADHAMKLAARLRTVLTALAPTSPAWGQGILGVSLRGLRRVGLSREAAELVDAAQERLTGPKTPLTARLGVAAGLSMQGRTAEAVDVFDAAFESLGTAKGGLPERLALMRSLANALAHAPVELALPGLARISEGLPNVTDSYNTNSHFCLSVVELADALVQGHVEVAQGTGARARSWLDEDEFLVRRRIHRELEERT</sequence>
<name>A0A250JVV6_9BACT</name>
<dbReference type="Proteomes" id="UP000217343">
    <property type="component" value="Chromosome"/>
</dbReference>
<evidence type="ECO:0000256" key="1">
    <source>
        <dbReference type="SAM" id="MobiDB-lite"/>
    </source>
</evidence>
<feature type="domain" description="FtsH ternary system" evidence="2">
    <location>
        <begin position="1"/>
        <end position="383"/>
    </location>
</feature>
<reference evidence="3 4" key="1">
    <citation type="submission" date="2017-06" db="EMBL/GenBank/DDBJ databases">
        <title>Sequencing and comparative analysis of myxobacterial genomes.</title>
        <authorList>
            <person name="Rupp O."/>
            <person name="Goesmann A."/>
            <person name="Sogaard-Andersen L."/>
        </authorList>
    </citation>
    <scope>NUCLEOTIDE SEQUENCE [LARGE SCALE GENOMIC DNA]</scope>
    <source>
        <strain evidence="3 4">DSM 14697</strain>
    </source>
</reference>